<protein>
    <recommendedName>
        <fullName evidence="1">AbiTii domain-containing protein</fullName>
    </recommendedName>
</protein>
<reference evidence="3" key="1">
    <citation type="journal article" date="2019" name="Int. J. Syst. Evol. Microbiol.">
        <title>The Global Catalogue of Microorganisms (GCM) 10K type strain sequencing project: providing services to taxonomists for standard genome sequencing and annotation.</title>
        <authorList>
            <consortium name="The Broad Institute Genomics Platform"/>
            <consortium name="The Broad Institute Genome Sequencing Center for Infectious Disease"/>
            <person name="Wu L."/>
            <person name="Ma J."/>
        </authorList>
    </citation>
    <scope>NUCLEOTIDE SEQUENCE [LARGE SCALE GENOMIC DNA]</scope>
    <source>
        <strain evidence="3">KCTC 33676</strain>
    </source>
</reference>
<dbReference type="Proteomes" id="UP001597497">
    <property type="component" value="Unassembled WGS sequence"/>
</dbReference>
<comment type="caution">
    <text evidence="2">The sequence shown here is derived from an EMBL/GenBank/DDBJ whole genome shotgun (WGS) entry which is preliminary data.</text>
</comment>
<gene>
    <name evidence="2" type="ORF">ACFSUC_08400</name>
</gene>
<accession>A0ABW5R9N7</accession>
<evidence type="ECO:0000313" key="2">
    <source>
        <dbReference type="EMBL" id="MFD2671623.1"/>
    </source>
</evidence>
<name>A0ABW5R9N7_9BACL</name>
<sequence>MTDRLSLKVILSNFRGLIRLLRKAYTLAKKLQVSEFADWANLELNGYKGNKDIPDYREVHGEIKAFNPYHGYIPAYFQPETNKLISKRPIVTPITEIEEQIKMGETQGKGMLMYKFPSDVQLSLMKMSGYDFEVSLHIPTSQFQRIVDRVRNIILEWTLKLEEQNILGEGMTFTEMEKQKAAGSIVNIIGNMINSQLQQNTTESIQSLKVEALVGKEELIALIGDVKRLYEEIQNQEIKNELSAEIEVLEAQVKSPKPKNNIIRETLKSIRNIAEGTTGSLVATGIQTKISALLSNLGMG</sequence>
<dbReference type="InterPro" id="IPR041304">
    <property type="entry name" value="AbiTii"/>
</dbReference>
<dbReference type="RefSeq" id="WP_379929097.1">
    <property type="nucleotide sequence ID" value="NZ_JBHUMM010000013.1"/>
</dbReference>
<evidence type="ECO:0000259" key="1">
    <source>
        <dbReference type="Pfam" id="PF18864"/>
    </source>
</evidence>
<organism evidence="2 3">
    <name type="scientific">Marinicrinis sediminis</name>
    <dbReference type="NCBI Taxonomy" id="1652465"/>
    <lineage>
        <taxon>Bacteria</taxon>
        <taxon>Bacillati</taxon>
        <taxon>Bacillota</taxon>
        <taxon>Bacilli</taxon>
        <taxon>Bacillales</taxon>
        <taxon>Paenibacillaceae</taxon>
    </lineage>
</organism>
<dbReference type="EMBL" id="JBHUMM010000013">
    <property type="protein sequence ID" value="MFD2671623.1"/>
    <property type="molecule type" value="Genomic_DNA"/>
</dbReference>
<keyword evidence="3" id="KW-1185">Reference proteome</keyword>
<feature type="domain" description="AbiTii" evidence="1">
    <location>
        <begin position="15"/>
        <end position="182"/>
    </location>
</feature>
<dbReference type="Pfam" id="PF18864">
    <property type="entry name" value="AbiTii"/>
    <property type="match status" value="1"/>
</dbReference>
<proteinExistence type="predicted"/>
<evidence type="ECO:0000313" key="3">
    <source>
        <dbReference type="Proteomes" id="UP001597497"/>
    </source>
</evidence>